<organism evidence="23 24">
    <name type="scientific">Candidatus Scalindua rubra</name>
    <dbReference type="NCBI Taxonomy" id="1872076"/>
    <lineage>
        <taxon>Bacteria</taxon>
        <taxon>Pseudomonadati</taxon>
        <taxon>Planctomycetota</taxon>
        <taxon>Candidatus Brocadiia</taxon>
        <taxon>Candidatus Brocadiales</taxon>
        <taxon>Candidatus Scalinduaceae</taxon>
        <taxon>Candidatus Scalindua</taxon>
    </lineage>
</organism>
<dbReference type="GO" id="GO:0016301">
    <property type="term" value="F:kinase activity"/>
    <property type="evidence" value="ECO:0007669"/>
    <property type="project" value="UniProtKB-KW"/>
</dbReference>
<evidence type="ECO:0000256" key="14">
    <source>
        <dbReference type="ARBA" id="ARBA00022777"/>
    </source>
</evidence>
<gene>
    <name evidence="23" type="ORF">SCARUB_01699</name>
</gene>
<proteinExistence type="inferred from homology"/>
<feature type="binding site" evidence="20">
    <location>
        <position position="524"/>
    </location>
    <ligand>
        <name>Mg(2+)</name>
        <dbReference type="ChEBI" id="CHEBI:18420"/>
    </ligand>
</feature>
<dbReference type="GO" id="GO:0008965">
    <property type="term" value="F:phosphoenolpyruvate-protein phosphotransferase activity"/>
    <property type="evidence" value="ECO:0007669"/>
    <property type="project" value="UniProtKB-EC"/>
</dbReference>
<comment type="similarity">
    <text evidence="5 17">Belongs to the PEP-utilizing enzyme family.</text>
</comment>
<keyword evidence="12 17" id="KW-0598">Phosphotransferase system</keyword>
<dbReference type="Gene3D" id="1.10.274.10">
    <property type="entry name" value="PtsI, HPr-binding domain"/>
    <property type="match status" value="1"/>
</dbReference>
<evidence type="ECO:0000256" key="19">
    <source>
        <dbReference type="PIRSR" id="PIRSR000732-2"/>
    </source>
</evidence>
<evidence type="ECO:0000256" key="9">
    <source>
        <dbReference type="ARBA" id="ARBA00022490"/>
    </source>
</evidence>
<dbReference type="InterPro" id="IPR015813">
    <property type="entry name" value="Pyrv/PenolPyrv_kinase-like_dom"/>
</dbReference>
<dbReference type="SUPFAM" id="SSF55594">
    <property type="entry name" value="HPr-like"/>
    <property type="match status" value="1"/>
</dbReference>
<feature type="binding site" evidence="19">
    <location>
        <position position="426"/>
    </location>
    <ligand>
        <name>phosphoenolpyruvate</name>
        <dbReference type="ChEBI" id="CHEBI:58702"/>
    </ligand>
</feature>
<dbReference type="Gene3D" id="3.30.1340.10">
    <property type="entry name" value="HPr-like"/>
    <property type="match status" value="1"/>
</dbReference>
<evidence type="ECO:0000256" key="13">
    <source>
        <dbReference type="ARBA" id="ARBA00022723"/>
    </source>
</evidence>
<evidence type="ECO:0000256" key="5">
    <source>
        <dbReference type="ARBA" id="ARBA00007837"/>
    </source>
</evidence>
<evidence type="ECO:0000256" key="8">
    <source>
        <dbReference type="ARBA" id="ARBA00022448"/>
    </source>
</evidence>
<keyword evidence="13 17" id="KW-0479">Metal-binding</keyword>
<keyword evidence="14 17" id="KW-0418">Kinase</keyword>
<comment type="catalytic activity">
    <reaction evidence="1 17">
        <text>L-histidyl-[protein] + phosphoenolpyruvate = N(pros)-phospho-L-histidyl-[protein] + pyruvate</text>
        <dbReference type="Rhea" id="RHEA:23880"/>
        <dbReference type="Rhea" id="RHEA-COMP:9745"/>
        <dbReference type="Rhea" id="RHEA-COMP:9746"/>
        <dbReference type="ChEBI" id="CHEBI:15361"/>
        <dbReference type="ChEBI" id="CHEBI:29979"/>
        <dbReference type="ChEBI" id="CHEBI:58702"/>
        <dbReference type="ChEBI" id="CHEBI:64837"/>
        <dbReference type="EC" id="2.7.3.9"/>
    </reaction>
</comment>
<comment type="cofactor">
    <cofactor evidence="2 17 20">
        <name>Mg(2+)</name>
        <dbReference type="ChEBI" id="CHEBI:18420"/>
    </cofactor>
</comment>
<dbReference type="Pfam" id="PF02896">
    <property type="entry name" value="PEP-utilizers_C"/>
    <property type="match status" value="1"/>
</dbReference>
<evidence type="ECO:0000256" key="6">
    <source>
        <dbReference type="ARBA" id="ARBA00012232"/>
    </source>
</evidence>
<dbReference type="AlphaFoldDB" id="A0A1E3XC11"/>
<evidence type="ECO:0000256" key="12">
    <source>
        <dbReference type="ARBA" id="ARBA00022683"/>
    </source>
</evidence>
<dbReference type="InterPro" id="IPR008731">
    <property type="entry name" value="PTS_EIN"/>
</dbReference>
<dbReference type="PROSITE" id="PS00742">
    <property type="entry name" value="PEP_ENZYMES_2"/>
    <property type="match status" value="1"/>
</dbReference>
<evidence type="ECO:0000256" key="4">
    <source>
        <dbReference type="ARBA" id="ARBA00004496"/>
    </source>
</evidence>
<dbReference type="PROSITE" id="PS51350">
    <property type="entry name" value="PTS_HPR_DOM"/>
    <property type="match status" value="1"/>
</dbReference>
<sequence length="672" mass="74830">MLIERRVKIINTNGLHARPATRFAEMANKFSSEIFVRTENKEKVNGKSIIDILTLGAKRGTEILITAEGEDKEKALDVLEGLVKDRFNEENMEIKKGIAVAPGVVIKEAFVLESEGYRIPCRIVTEDEIPKELTRLKEAIASARKEIEELENNVSKKLGSQIGTIFATHKLMLQDKNLMNEFIEKIEISNFSAEYAVSLALRVYVKKFQSVDDPYLSARVGDIFDIEKRLLRNLLGEKREELKNLTEEVVVIAHDLNPSQTASLDTTKVKGFATDLGCRTSHSAIVARALGIPAVVGLGTATVDAFGGDRIIIDGNRGIVIMRPDEKTLKEYLSIEKSFHIFEEKLATELKDLPAITLDGREVAILGNIEFPREIGASLSQGANGIGLYRTEFLYLGSKNIPTEEEHFNAYAQSIQELGNKPIIIRTVDLGGDKFSPANNDKEVNPFMGCRSIRYCLEHKDVFKSQIRAILRASASGNVKILFPLISSLQELKKAKDIVKEVMDELSQRGISFDENIEIGIMIEVPSAVMLADVLSKEVDFFSLGTNDLIQYTLAVDRNNEKVAHLYSPAHPAILKMLKMAIKVAEDNNIRIGICGEMGGEVEYTMLLLGLGLREFSVAPAMIIPEVKKIIRSVTFERAKEVAETVCSLSDPDETTKYLRNIAREIIPEVIY</sequence>
<dbReference type="PANTHER" id="PTHR46244:SF3">
    <property type="entry name" value="PHOSPHOENOLPYRUVATE-PROTEIN PHOSPHOTRANSFERASE"/>
    <property type="match status" value="1"/>
</dbReference>
<evidence type="ECO:0000256" key="17">
    <source>
        <dbReference type="PIRNR" id="PIRNR000732"/>
    </source>
</evidence>
<keyword evidence="8 17" id="KW-0813">Transport</keyword>
<feature type="active site" description="Proton donor" evidence="18">
    <location>
        <position position="595"/>
    </location>
</feature>
<dbReference type="InterPro" id="IPR036618">
    <property type="entry name" value="PtsI_HPr-bd_sf"/>
</dbReference>
<dbReference type="SUPFAM" id="SSF52009">
    <property type="entry name" value="Phosphohistidine domain"/>
    <property type="match status" value="1"/>
</dbReference>
<comment type="caution">
    <text evidence="23">The sequence shown here is derived from an EMBL/GenBank/DDBJ whole genome shotgun (WGS) entry which is preliminary data.</text>
</comment>
<dbReference type="EMBL" id="MAYW01000036">
    <property type="protein sequence ID" value="ODS33143.1"/>
    <property type="molecule type" value="Genomic_DNA"/>
</dbReference>
<dbReference type="PRINTS" id="PR00107">
    <property type="entry name" value="PHOSPHOCPHPR"/>
</dbReference>
<keyword evidence="9 17" id="KW-0963">Cytoplasm</keyword>
<dbReference type="SUPFAM" id="SSF47831">
    <property type="entry name" value="Enzyme I of the PEP:sugar phosphotransferase system HPr-binding (sub)domain"/>
    <property type="match status" value="1"/>
</dbReference>
<accession>A0A1E3XC11</accession>
<evidence type="ECO:0000256" key="15">
    <source>
        <dbReference type="ARBA" id="ARBA00022842"/>
    </source>
</evidence>
<dbReference type="Pfam" id="PF00391">
    <property type="entry name" value="PEP-utilizers"/>
    <property type="match status" value="1"/>
</dbReference>
<evidence type="ECO:0000313" key="23">
    <source>
        <dbReference type="EMBL" id="ODS33143.1"/>
    </source>
</evidence>
<evidence type="ECO:0000256" key="7">
    <source>
        <dbReference type="ARBA" id="ARBA00016544"/>
    </source>
</evidence>
<dbReference type="Pfam" id="PF00381">
    <property type="entry name" value="PTS-HPr"/>
    <property type="match status" value="1"/>
</dbReference>
<dbReference type="InterPro" id="IPR008279">
    <property type="entry name" value="PEP-util_enz_mobile_dom"/>
</dbReference>
<feature type="coiled-coil region" evidence="21">
    <location>
        <begin position="133"/>
        <end position="160"/>
    </location>
</feature>
<dbReference type="InterPro" id="IPR036637">
    <property type="entry name" value="Phosphohistidine_dom_sf"/>
</dbReference>
<dbReference type="Gene3D" id="3.50.30.10">
    <property type="entry name" value="Phosphohistidine domain"/>
    <property type="match status" value="1"/>
</dbReference>
<dbReference type="NCBIfam" id="TIGR01003">
    <property type="entry name" value="PTS_HPr_family"/>
    <property type="match status" value="1"/>
</dbReference>
<dbReference type="PATRIC" id="fig|1872076.5.peg.1985"/>
<dbReference type="InterPro" id="IPR040442">
    <property type="entry name" value="Pyrv_kinase-like_dom_sf"/>
</dbReference>
<dbReference type="InterPro" id="IPR035895">
    <property type="entry name" value="HPr-like_sf"/>
</dbReference>
<dbReference type="InterPro" id="IPR050499">
    <property type="entry name" value="PEP-utilizing_PTS_enzyme"/>
</dbReference>
<dbReference type="CDD" id="cd00367">
    <property type="entry name" value="PTS-HPr_like"/>
    <property type="match status" value="1"/>
</dbReference>
<feature type="binding site" evidence="19">
    <location>
        <position position="558"/>
    </location>
    <ligand>
        <name>phosphoenolpyruvate</name>
        <dbReference type="ChEBI" id="CHEBI:58702"/>
    </ligand>
</feature>
<evidence type="ECO:0000256" key="16">
    <source>
        <dbReference type="ARBA" id="ARBA00033235"/>
    </source>
</evidence>
<comment type="function">
    <text evidence="3 17">General (non sugar-specific) component of the phosphoenolpyruvate-dependent sugar phosphotransferase system (sugar PTS). This major carbohydrate active-transport system catalyzes the phosphorylation of incoming sugar substrates concomitantly with their translocation across the cell membrane. Enzyme I transfers the phosphoryl group from phosphoenolpyruvate (PEP) to the phosphoryl carrier protein (HPr).</text>
</comment>
<dbReference type="PIRSF" id="PIRSF000732">
    <property type="entry name" value="PTS_enzyme_I"/>
    <property type="match status" value="1"/>
</dbReference>
<evidence type="ECO:0000256" key="21">
    <source>
        <dbReference type="SAM" id="Coils"/>
    </source>
</evidence>
<dbReference type="NCBIfam" id="TIGR01417">
    <property type="entry name" value="PTS_I_fam"/>
    <property type="match status" value="1"/>
</dbReference>
<keyword evidence="10 17" id="KW-0762">Sugar transport</keyword>
<feature type="domain" description="HPr" evidence="22">
    <location>
        <begin position="2"/>
        <end position="90"/>
    </location>
</feature>
<dbReference type="GO" id="GO:0046872">
    <property type="term" value="F:metal ion binding"/>
    <property type="evidence" value="ECO:0007669"/>
    <property type="project" value="UniProtKB-KW"/>
</dbReference>
<keyword evidence="11 17" id="KW-0808">Transferase</keyword>
<evidence type="ECO:0000259" key="22">
    <source>
        <dbReference type="PROSITE" id="PS51350"/>
    </source>
</evidence>
<dbReference type="InterPro" id="IPR023151">
    <property type="entry name" value="PEP_util_CS"/>
</dbReference>
<keyword evidence="15 17" id="KW-0460">Magnesium</keyword>
<feature type="binding site" evidence="19">
    <location>
        <position position="390"/>
    </location>
    <ligand>
        <name>phosphoenolpyruvate</name>
        <dbReference type="ChEBI" id="CHEBI:58702"/>
    </ligand>
</feature>
<evidence type="ECO:0000256" key="11">
    <source>
        <dbReference type="ARBA" id="ARBA00022679"/>
    </source>
</evidence>
<feature type="binding site" evidence="20">
    <location>
        <position position="548"/>
    </location>
    <ligand>
        <name>Mg(2+)</name>
        <dbReference type="ChEBI" id="CHEBI:18420"/>
    </ligand>
</feature>
<keyword evidence="23" id="KW-0670">Pyruvate</keyword>
<name>A0A1E3XC11_9BACT</name>
<dbReference type="GO" id="GO:0009401">
    <property type="term" value="P:phosphoenolpyruvate-dependent sugar phosphotransferase system"/>
    <property type="evidence" value="ECO:0007669"/>
    <property type="project" value="UniProtKB-KW"/>
</dbReference>
<evidence type="ECO:0000256" key="20">
    <source>
        <dbReference type="PIRSR" id="PIRSR000732-3"/>
    </source>
</evidence>
<evidence type="ECO:0000256" key="18">
    <source>
        <dbReference type="PIRSR" id="PIRSR000732-1"/>
    </source>
</evidence>
<dbReference type="EC" id="2.7.3.9" evidence="6 17"/>
<protein>
    <recommendedName>
        <fullName evidence="7 17">Phosphoenolpyruvate-protein phosphotransferase</fullName>
        <ecNumber evidence="6 17">2.7.3.9</ecNumber>
    </recommendedName>
    <alternativeName>
        <fullName evidence="16 17">Phosphotransferase system, enzyme I</fullName>
    </alternativeName>
</protein>
<keyword evidence="21" id="KW-0175">Coiled coil</keyword>
<feature type="binding site" evidence="19">
    <location>
        <begin position="547"/>
        <end position="548"/>
    </location>
    <ligand>
        <name>phosphoenolpyruvate</name>
        <dbReference type="ChEBI" id="CHEBI:58702"/>
    </ligand>
</feature>
<feature type="active site" description="Tele-phosphohistidine intermediate" evidence="18">
    <location>
        <position position="282"/>
    </location>
</feature>
<dbReference type="Pfam" id="PF05524">
    <property type="entry name" value="PEP-utilisers_N"/>
    <property type="match status" value="1"/>
</dbReference>
<evidence type="ECO:0000256" key="3">
    <source>
        <dbReference type="ARBA" id="ARBA00002728"/>
    </source>
</evidence>
<dbReference type="InterPro" id="IPR000121">
    <property type="entry name" value="PEP_util_C"/>
</dbReference>
<dbReference type="PANTHER" id="PTHR46244">
    <property type="entry name" value="PHOSPHOENOLPYRUVATE-PROTEIN PHOSPHOTRANSFERASE"/>
    <property type="match status" value="1"/>
</dbReference>
<evidence type="ECO:0000256" key="2">
    <source>
        <dbReference type="ARBA" id="ARBA00001946"/>
    </source>
</evidence>
<dbReference type="Proteomes" id="UP000094056">
    <property type="component" value="Unassembled WGS sequence"/>
</dbReference>
<evidence type="ECO:0000313" key="24">
    <source>
        <dbReference type="Proteomes" id="UP000094056"/>
    </source>
</evidence>
<dbReference type="InterPro" id="IPR001020">
    <property type="entry name" value="PTS_HPr_His_P_site"/>
</dbReference>
<dbReference type="Gene3D" id="3.20.20.60">
    <property type="entry name" value="Phosphoenolpyruvate-binding domains"/>
    <property type="match status" value="1"/>
</dbReference>
<dbReference type="InterPro" id="IPR024692">
    <property type="entry name" value="PTS_EI"/>
</dbReference>
<dbReference type="InterPro" id="IPR006318">
    <property type="entry name" value="PTS_EI-like"/>
</dbReference>
<evidence type="ECO:0000256" key="10">
    <source>
        <dbReference type="ARBA" id="ARBA00022597"/>
    </source>
</evidence>
<dbReference type="SUPFAM" id="SSF51621">
    <property type="entry name" value="Phosphoenolpyruvate/pyruvate domain"/>
    <property type="match status" value="1"/>
</dbReference>
<reference evidence="23 24" key="1">
    <citation type="submission" date="2016-07" db="EMBL/GenBank/DDBJ databases">
        <title>Draft genome of Scalindua rubra, obtained from a brine-seawater interface in the Red Sea, sheds light on salt adaptation in anammox bacteria.</title>
        <authorList>
            <person name="Speth D.R."/>
            <person name="Lagkouvardos I."/>
            <person name="Wang Y."/>
            <person name="Qian P.-Y."/>
            <person name="Dutilh B.E."/>
            <person name="Jetten M.S."/>
        </authorList>
    </citation>
    <scope>NUCLEOTIDE SEQUENCE [LARGE SCALE GENOMIC DNA]</scope>
    <source>
        <strain evidence="23">BSI-1</strain>
    </source>
</reference>
<evidence type="ECO:0000256" key="1">
    <source>
        <dbReference type="ARBA" id="ARBA00000683"/>
    </source>
</evidence>
<dbReference type="InterPro" id="IPR000032">
    <property type="entry name" value="HPr-like"/>
</dbReference>
<dbReference type="GO" id="GO:0005737">
    <property type="term" value="C:cytoplasm"/>
    <property type="evidence" value="ECO:0007669"/>
    <property type="project" value="UniProtKB-SubCell"/>
</dbReference>
<dbReference type="PROSITE" id="PS00369">
    <property type="entry name" value="PTS_HPR_HIS"/>
    <property type="match status" value="1"/>
</dbReference>
<comment type="subcellular location">
    <subcellularLocation>
        <location evidence="4 17">Cytoplasm</location>
    </subcellularLocation>
</comment>
<dbReference type="PRINTS" id="PR01736">
    <property type="entry name" value="PHPHTRNFRASE"/>
</dbReference>